<feature type="transmembrane region" description="Helical" evidence="1">
    <location>
        <begin position="6"/>
        <end position="28"/>
    </location>
</feature>
<dbReference type="RefSeq" id="WP_180549563.1">
    <property type="nucleotide sequence ID" value="NZ_DAIPTI010000006.1"/>
</dbReference>
<name>A0A853IL94_9BURK</name>
<dbReference type="EMBL" id="JACCKX010000001">
    <property type="protein sequence ID" value="NZA01052.1"/>
    <property type="molecule type" value="Genomic_DNA"/>
</dbReference>
<keyword evidence="1" id="KW-0812">Transmembrane</keyword>
<dbReference type="InterPro" id="IPR019251">
    <property type="entry name" value="DUF2231_TM"/>
</dbReference>
<dbReference type="AlphaFoldDB" id="A0A853IL94"/>
<evidence type="ECO:0000256" key="1">
    <source>
        <dbReference type="SAM" id="Phobius"/>
    </source>
</evidence>
<accession>A0A853IL94</accession>
<feature type="transmembrane region" description="Helical" evidence="1">
    <location>
        <begin position="108"/>
        <end position="133"/>
    </location>
</feature>
<gene>
    <name evidence="3" type="ORF">H0I39_03420</name>
</gene>
<proteinExistence type="predicted"/>
<feature type="transmembrane region" description="Helical" evidence="1">
    <location>
        <begin position="159"/>
        <end position="178"/>
    </location>
</feature>
<dbReference type="Proteomes" id="UP000589716">
    <property type="component" value="Unassembled WGS sequence"/>
</dbReference>
<evidence type="ECO:0000313" key="4">
    <source>
        <dbReference type="Proteomes" id="UP000589716"/>
    </source>
</evidence>
<keyword evidence="1" id="KW-0472">Membrane</keyword>
<keyword evidence="4" id="KW-1185">Reference proteome</keyword>
<organism evidence="3 4">
    <name type="scientific">Ottowia beijingensis</name>
    <dbReference type="NCBI Taxonomy" id="1207057"/>
    <lineage>
        <taxon>Bacteria</taxon>
        <taxon>Pseudomonadati</taxon>
        <taxon>Pseudomonadota</taxon>
        <taxon>Betaproteobacteria</taxon>
        <taxon>Burkholderiales</taxon>
        <taxon>Comamonadaceae</taxon>
        <taxon>Ottowia</taxon>
    </lineage>
</organism>
<reference evidence="3 4" key="1">
    <citation type="submission" date="2020-07" db="EMBL/GenBank/DDBJ databases">
        <authorList>
            <person name="Maaloum M."/>
        </authorList>
    </citation>
    <scope>NUCLEOTIDE SEQUENCE [LARGE SCALE GENOMIC DNA]</scope>
    <source>
        <strain evidence="3 4">GCS-AN-3</strain>
    </source>
</reference>
<comment type="caution">
    <text evidence="3">The sequence shown here is derived from an EMBL/GenBank/DDBJ whole genome shotgun (WGS) entry which is preliminary data.</text>
</comment>
<keyword evidence="1" id="KW-1133">Transmembrane helix</keyword>
<feature type="transmembrane region" description="Helical" evidence="1">
    <location>
        <begin position="40"/>
        <end position="58"/>
    </location>
</feature>
<evidence type="ECO:0000259" key="2">
    <source>
        <dbReference type="Pfam" id="PF09990"/>
    </source>
</evidence>
<protein>
    <submittedName>
        <fullName evidence="3">Heme ABC transporter permease</fullName>
    </submittedName>
</protein>
<feature type="transmembrane region" description="Helical" evidence="1">
    <location>
        <begin position="78"/>
        <end position="96"/>
    </location>
</feature>
<sequence length="189" mass="20524">MGPYHIVLTHFPIALWTLAMAVILLRVLSAGPLARRLDQALVPLLTVALLFGLAAYATGTQVWDWESISASPLGRNHLMLAAWTVALWAVVWWLRWRRGEAVWEGGMRWAMAALALLGAVLLAITGTLGGHLMSAPTDLSKLLRHLGWEVYTTYHVPDFTVWALLGIAALGVALGLWARARRAAGSATG</sequence>
<feature type="domain" description="DUF2231" evidence="2">
    <location>
        <begin position="3"/>
        <end position="132"/>
    </location>
</feature>
<dbReference type="Pfam" id="PF09990">
    <property type="entry name" value="DUF2231"/>
    <property type="match status" value="1"/>
</dbReference>
<evidence type="ECO:0000313" key="3">
    <source>
        <dbReference type="EMBL" id="NZA01052.1"/>
    </source>
</evidence>